<reference evidence="8" key="1">
    <citation type="journal article" date="2019" name="Gigascience">
        <title>De novo genome assembly of the endangered Acer yangbiense, a plant species with extremely small populations endemic to Yunnan Province, China.</title>
        <authorList>
            <person name="Yang J."/>
            <person name="Wariss H.M."/>
            <person name="Tao L."/>
            <person name="Zhang R."/>
            <person name="Yun Q."/>
            <person name="Hollingsworth P."/>
            <person name="Dao Z."/>
            <person name="Luo G."/>
            <person name="Guo H."/>
            <person name="Ma Y."/>
            <person name="Sun W."/>
        </authorList>
    </citation>
    <scope>NUCLEOTIDE SEQUENCE [LARGE SCALE GENOMIC DNA]</scope>
    <source>
        <strain evidence="8">cv. br00</strain>
    </source>
</reference>
<evidence type="ECO:0000313" key="8">
    <source>
        <dbReference type="Proteomes" id="UP000326939"/>
    </source>
</evidence>
<keyword evidence="2" id="KW-0805">Transcription regulation</keyword>
<evidence type="ECO:0000256" key="2">
    <source>
        <dbReference type="ARBA" id="ARBA00023015"/>
    </source>
</evidence>
<sequence length="202" mass="23107">MEQHHFTKLLSPTDTSHRLTIPGASLGDFEFPTGQHAINIEATDTTEQQWTFKLSIRRNNNPNPRPVFTGQWIRFVKEKGLRAGDRIVFSGQQTEDDIENGLSIPGCSLGQLPDQEGLTMSMQVHDRNGQDWTFSCTIKRNDSVGHFLSVGWNKFVRERDLRVDDKVTIHEEAMKKQGSGTWIKVEVKRKIRLFGEDIWADV</sequence>
<comment type="caution">
    <text evidence="7">The sequence shown here is derived from an EMBL/GenBank/DDBJ whole genome shotgun (WGS) entry which is preliminary data.</text>
</comment>
<dbReference type="SMART" id="SM01019">
    <property type="entry name" value="B3"/>
    <property type="match status" value="1"/>
</dbReference>
<keyword evidence="3" id="KW-0238">DNA-binding</keyword>
<evidence type="ECO:0000256" key="4">
    <source>
        <dbReference type="ARBA" id="ARBA00023163"/>
    </source>
</evidence>
<feature type="domain" description="TF-B3" evidence="6">
    <location>
        <begin position="6"/>
        <end position="101"/>
    </location>
</feature>
<dbReference type="Gene3D" id="2.40.330.10">
    <property type="entry name" value="DNA-binding pseudobarrel domain"/>
    <property type="match status" value="2"/>
</dbReference>
<dbReference type="GO" id="GO:0003700">
    <property type="term" value="F:DNA-binding transcription factor activity"/>
    <property type="evidence" value="ECO:0007669"/>
    <property type="project" value="InterPro"/>
</dbReference>
<proteinExistence type="predicted"/>
<organism evidence="7 8">
    <name type="scientific">Salix brachista</name>
    <dbReference type="NCBI Taxonomy" id="2182728"/>
    <lineage>
        <taxon>Eukaryota</taxon>
        <taxon>Viridiplantae</taxon>
        <taxon>Streptophyta</taxon>
        <taxon>Embryophyta</taxon>
        <taxon>Tracheophyta</taxon>
        <taxon>Spermatophyta</taxon>
        <taxon>Magnoliopsida</taxon>
        <taxon>eudicotyledons</taxon>
        <taxon>Gunneridae</taxon>
        <taxon>Pentapetalae</taxon>
        <taxon>rosids</taxon>
        <taxon>fabids</taxon>
        <taxon>Malpighiales</taxon>
        <taxon>Salicaceae</taxon>
        <taxon>Saliceae</taxon>
        <taxon>Salix</taxon>
    </lineage>
</organism>
<keyword evidence="4" id="KW-0804">Transcription</keyword>
<dbReference type="Pfam" id="PF02362">
    <property type="entry name" value="B3"/>
    <property type="match status" value="2"/>
</dbReference>
<evidence type="ECO:0000256" key="1">
    <source>
        <dbReference type="ARBA" id="ARBA00004123"/>
    </source>
</evidence>
<keyword evidence="8" id="KW-1185">Reference proteome</keyword>
<dbReference type="EMBL" id="VDCV01000001">
    <property type="protein sequence ID" value="KAB5574432.1"/>
    <property type="molecule type" value="Genomic_DNA"/>
</dbReference>
<dbReference type="Proteomes" id="UP000326939">
    <property type="component" value="Chromosome 1"/>
</dbReference>
<dbReference type="PANTHER" id="PTHR31140">
    <property type="entry name" value="B3 DOMAIN-CONTAINING TRANSCRIPTION FACTOR ABI3"/>
    <property type="match status" value="1"/>
</dbReference>
<evidence type="ECO:0000259" key="6">
    <source>
        <dbReference type="SMART" id="SM01019"/>
    </source>
</evidence>
<protein>
    <recommendedName>
        <fullName evidence="6">TF-B3 domain-containing protein</fullName>
    </recommendedName>
</protein>
<evidence type="ECO:0000313" key="7">
    <source>
        <dbReference type="EMBL" id="KAB5574432.1"/>
    </source>
</evidence>
<dbReference type="CDD" id="cd10017">
    <property type="entry name" value="B3_DNA"/>
    <property type="match status" value="2"/>
</dbReference>
<accession>A0A5N5P496</accession>
<dbReference type="InterPro" id="IPR044800">
    <property type="entry name" value="LEC2-like"/>
</dbReference>
<gene>
    <name evidence="7" type="ORF">DKX38_001626</name>
</gene>
<dbReference type="PANTHER" id="PTHR31140:SF145">
    <property type="entry name" value="TF-B3 DOMAIN-CONTAINING PROTEIN"/>
    <property type="match status" value="1"/>
</dbReference>
<dbReference type="GO" id="GO:0005634">
    <property type="term" value="C:nucleus"/>
    <property type="evidence" value="ECO:0007669"/>
    <property type="project" value="UniProtKB-SubCell"/>
</dbReference>
<dbReference type="InterPro" id="IPR003340">
    <property type="entry name" value="B3_DNA-bd"/>
</dbReference>
<keyword evidence="5" id="KW-0539">Nucleus</keyword>
<evidence type="ECO:0000256" key="3">
    <source>
        <dbReference type="ARBA" id="ARBA00023125"/>
    </source>
</evidence>
<dbReference type="GO" id="GO:0003677">
    <property type="term" value="F:DNA binding"/>
    <property type="evidence" value="ECO:0007669"/>
    <property type="project" value="UniProtKB-KW"/>
</dbReference>
<evidence type="ECO:0000256" key="5">
    <source>
        <dbReference type="ARBA" id="ARBA00023242"/>
    </source>
</evidence>
<name>A0A5N5P496_9ROSI</name>
<dbReference type="InterPro" id="IPR015300">
    <property type="entry name" value="DNA-bd_pseudobarrel_sf"/>
</dbReference>
<dbReference type="AlphaFoldDB" id="A0A5N5P496"/>
<comment type="subcellular location">
    <subcellularLocation>
        <location evidence="1">Nucleus</location>
    </subcellularLocation>
</comment>
<dbReference type="SUPFAM" id="SSF101936">
    <property type="entry name" value="DNA-binding pseudobarrel domain"/>
    <property type="match status" value="2"/>
</dbReference>